<dbReference type="CDD" id="cd00502">
    <property type="entry name" value="DHQase_I"/>
    <property type="match status" value="1"/>
</dbReference>
<feature type="binding site" evidence="4">
    <location>
        <begin position="55"/>
        <end position="57"/>
    </location>
    <ligand>
        <name>3-dehydroquinate</name>
        <dbReference type="ChEBI" id="CHEBI:32364"/>
    </ligand>
</feature>
<name>A0A133UAG2_9EURY</name>
<protein>
    <recommendedName>
        <fullName evidence="4">3-dehydroquinate dehydratase</fullName>
        <shortName evidence="4">3-dehydroquinase</shortName>
        <ecNumber evidence="4">4.2.1.10</ecNumber>
    </recommendedName>
    <alternativeName>
        <fullName evidence="4">Type I DHQase</fullName>
    </alternativeName>
    <alternativeName>
        <fullName evidence="4">Type I dehydroquinase</fullName>
        <shortName evidence="4">DHQ1</shortName>
    </alternativeName>
</protein>
<feature type="active site" description="Schiff-base intermediate with substrate" evidence="4">
    <location>
        <position position="169"/>
    </location>
</feature>
<feature type="binding site" evidence="4">
    <location>
        <position position="82"/>
    </location>
    <ligand>
        <name>3-dehydroquinate</name>
        <dbReference type="ChEBI" id="CHEBI:32364"/>
    </ligand>
</feature>
<dbReference type="PANTHER" id="PTHR43699">
    <property type="entry name" value="3-DEHYDROQUINATE DEHYDRATASE"/>
    <property type="match status" value="1"/>
</dbReference>
<keyword evidence="3 4" id="KW-0704">Schiff base</keyword>
<dbReference type="InterPro" id="IPR050146">
    <property type="entry name" value="Type-I_3-dehydroquinase"/>
</dbReference>
<accession>A0A133UAG2</accession>
<dbReference type="NCBIfam" id="TIGR01093">
    <property type="entry name" value="aroD"/>
    <property type="match status" value="1"/>
</dbReference>
<comment type="caution">
    <text evidence="4">Lacks conserved residue(s) required for the propagation of feature annotation.</text>
</comment>
<evidence type="ECO:0000256" key="2">
    <source>
        <dbReference type="ARBA" id="ARBA00023239"/>
    </source>
</evidence>
<keyword evidence="4" id="KW-0057">Aromatic amino acid biosynthesis</keyword>
<comment type="catalytic activity">
    <reaction evidence="1 4">
        <text>3-dehydroquinate = 3-dehydroshikimate + H2O</text>
        <dbReference type="Rhea" id="RHEA:21096"/>
        <dbReference type="ChEBI" id="CHEBI:15377"/>
        <dbReference type="ChEBI" id="CHEBI:16630"/>
        <dbReference type="ChEBI" id="CHEBI:32364"/>
        <dbReference type="EC" id="4.2.1.10"/>
    </reaction>
</comment>
<dbReference type="GO" id="GO:0008652">
    <property type="term" value="P:amino acid biosynthetic process"/>
    <property type="evidence" value="ECO:0007669"/>
    <property type="project" value="UniProtKB-KW"/>
</dbReference>
<feature type="binding site" evidence="4">
    <location>
        <position position="234"/>
    </location>
    <ligand>
        <name>3-dehydroquinate</name>
        <dbReference type="ChEBI" id="CHEBI:32364"/>
    </ligand>
</feature>
<dbReference type="HAMAP" id="MF_00214">
    <property type="entry name" value="AroD"/>
    <property type="match status" value="1"/>
</dbReference>
<keyword evidence="4" id="KW-0028">Amino-acid biosynthesis</keyword>
<evidence type="ECO:0000313" key="5">
    <source>
        <dbReference type="EMBL" id="KXA91177.1"/>
    </source>
</evidence>
<dbReference type="GO" id="GO:0009073">
    <property type="term" value="P:aromatic amino acid family biosynthetic process"/>
    <property type="evidence" value="ECO:0007669"/>
    <property type="project" value="UniProtKB-KW"/>
</dbReference>
<dbReference type="EC" id="4.2.1.10" evidence="4"/>
<dbReference type="InterPro" id="IPR001381">
    <property type="entry name" value="DHquinase_I"/>
</dbReference>
<keyword evidence="6" id="KW-1185">Reference proteome</keyword>
<sequence>MVPKPKSPSKGKFIIRLGRHEIQAPAVCAPVIGRHLDSMENTLEKSIEEGAEIIELRLDKLEDAAGWEKLLRDDVPTIVTNRTKEEGGHFQGSEKERVEILLDAIDSGAPCVDIELSTSEKKRNEVLKAAKDKNASVIISFHNYQGVPSKRELMNKTESMIEAGCDFAKLICFANDPQEALRVLDFLILASKKIKIPIISFAMGVEGEFTRIAAPLLGSAIIYAPAGEKTAPGQIDTSTTKKILKY</sequence>
<dbReference type="InterPro" id="IPR013785">
    <property type="entry name" value="Aldolase_TIM"/>
</dbReference>
<keyword evidence="2 4" id="KW-0456">Lyase</keyword>
<comment type="similarity">
    <text evidence="4">Belongs to the type-I 3-dehydroquinase family.</text>
</comment>
<feature type="binding site" evidence="4">
    <location>
        <position position="230"/>
    </location>
    <ligand>
        <name>3-dehydroquinate</name>
        <dbReference type="ChEBI" id="CHEBI:32364"/>
    </ligand>
</feature>
<evidence type="ECO:0000256" key="1">
    <source>
        <dbReference type="ARBA" id="ARBA00001864"/>
    </source>
</evidence>
<dbReference type="GO" id="GO:0003855">
    <property type="term" value="F:3-dehydroquinate dehydratase activity"/>
    <property type="evidence" value="ECO:0007669"/>
    <property type="project" value="UniProtKB-UniRule"/>
</dbReference>
<dbReference type="Gene3D" id="3.20.20.70">
    <property type="entry name" value="Aldolase class I"/>
    <property type="match status" value="1"/>
</dbReference>
<reference evidence="5 6" key="1">
    <citation type="journal article" date="2016" name="Sci. Rep.">
        <title>Metabolic traits of an uncultured archaeal lineage -MSBL1- from brine pools of the Red Sea.</title>
        <authorList>
            <person name="Mwirichia R."/>
            <person name="Alam I."/>
            <person name="Rashid M."/>
            <person name="Vinu M."/>
            <person name="Ba-Alawi W."/>
            <person name="Anthony Kamau A."/>
            <person name="Kamanda Ngugi D."/>
            <person name="Goker M."/>
            <person name="Klenk H.P."/>
            <person name="Bajic V."/>
            <person name="Stingl U."/>
        </authorList>
    </citation>
    <scope>NUCLEOTIDE SEQUENCE [LARGE SCALE GENOMIC DNA]</scope>
    <source>
        <strain evidence="5">SCGC-AAA259A05</strain>
    </source>
</reference>
<evidence type="ECO:0000256" key="3">
    <source>
        <dbReference type="ARBA" id="ARBA00023270"/>
    </source>
</evidence>
<feature type="active site" description="Proton donor/acceptor" evidence="4">
    <location>
        <position position="142"/>
    </location>
</feature>
<evidence type="ECO:0000313" key="6">
    <source>
        <dbReference type="Proteomes" id="UP000070163"/>
    </source>
</evidence>
<gene>
    <name evidence="4" type="primary">aroD</name>
    <name evidence="5" type="ORF">AKJ57_02220</name>
</gene>
<dbReference type="SUPFAM" id="SSF51569">
    <property type="entry name" value="Aldolase"/>
    <property type="match status" value="1"/>
</dbReference>
<dbReference type="EMBL" id="LHXJ01000018">
    <property type="protein sequence ID" value="KXA91177.1"/>
    <property type="molecule type" value="Genomic_DNA"/>
</dbReference>
<proteinExistence type="inferred from homology"/>
<dbReference type="Pfam" id="PF01487">
    <property type="entry name" value="DHquinase_I"/>
    <property type="match status" value="1"/>
</dbReference>
<dbReference type="PANTHER" id="PTHR43699:SF1">
    <property type="entry name" value="3-DEHYDROQUINATE DEHYDRATASE"/>
    <property type="match status" value="1"/>
</dbReference>
<dbReference type="AlphaFoldDB" id="A0A133UAG2"/>
<dbReference type="UniPathway" id="UPA00053">
    <property type="reaction ID" value="UER00086"/>
</dbReference>
<organism evidence="5 6">
    <name type="scientific">candidate division MSBL1 archaeon SCGC-AAA259A05</name>
    <dbReference type="NCBI Taxonomy" id="1698259"/>
    <lineage>
        <taxon>Archaea</taxon>
        <taxon>Methanobacteriati</taxon>
        <taxon>Methanobacteriota</taxon>
        <taxon>candidate division MSBL1</taxon>
    </lineage>
</organism>
<feature type="binding site" evidence="4">
    <location>
        <position position="211"/>
    </location>
    <ligand>
        <name>3-dehydroquinate</name>
        <dbReference type="ChEBI" id="CHEBI:32364"/>
    </ligand>
</feature>
<evidence type="ECO:0000256" key="4">
    <source>
        <dbReference type="HAMAP-Rule" id="MF_00214"/>
    </source>
</evidence>
<dbReference type="GO" id="GO:0009423">
    <property type="term" value="P:chorismate biosynthetic process"/>
    <property type="evidence" value="ECO:0007669"/>
    <property type="project" value="UniProtKB-UniRule"/>
</dbReference>
<dbReference type="Proteomes" id="UP000070163">
    <property type="component" value="Unassembled WGS sequence"/>
</dbReference>
<comment type="caution">
    <text evidence="5">The sequence shown here is derived from an EMBL/GenBank/DDBJ whole genome shotgun (WGS) entry which is preliminary data.</text>
</comment>
<comment type="pathway">
    <text evidence="4">Metabolic intermediate biosynthesis; chorismate biosynthesis; chorismate from D-erythrose 4-phosphate and phosphoenolpyruvate: step 3/7.</text>
</comment>
<comment type="function">
    <text evidence="4">Involved in the third step of the chorismate pathway, which leads to the biosynthesis of aromatic amino acids. Catalyzes the cis-dehydration of 3-dehydroquinate (DHQ) and introduces the first double bond of the aromatic ring to yield 3-dehydroshikimate.</text>
</comment>
<dbReference type="GO" id="GO:0046279">
    <property type="term" value="P:3,4-dihydroxybenzoate biosynthetic process"/>
    <property type="evidence" value="ECO:0007669"/>
    <property type="project" value="TreeGrafter"/>
</dbReference>
<comment type="subunit">
    <text evidence="4">Homodimer.</text>
</comment>